<dbReference type="GO" id="GO:0000175">
    <property type="term" value="F:3'-5'-RNA exonuclease activity"/>
    <property type="evidence" value="ECO:0007669"/>
    <property type="project" value="TreeGrafter"/>
</dbReference>
<dbReference type="PANTHER" id="PTHR11252:SF0">
    <property type="entry name" value="POLYRIBONUCLEOTIDE NUCLEOTIDYLTRANSFERASE 1, MITOCHONDRIAL"/>
    <property type="match status" value="1"/>
</dbReference>
<dbReference type="SUPFAM" id="SSF50249">
    <property type="entry name" value="Nucleic acid-binding proteins"/>
    <property type="match status" value="1"/>
</dbReference>
<dbReference type="PANTHER" id="PTHR11252">
    <property type="entry name" value="POLYRIBONUCLEOTIDE NUCLEOTIDYLTRANSFERASE"/>
    <property type="match status" value="1"/>
</dbReference>
<evidence type="ECO:0000313" key="11">
    <source>
        <dbReference type="Proteomes" id="UP000190130"/>
    </source>
</evidence>
<dbReference type="Pfam" id="PF00575">
    <property type="entry name" value="S1"/>
    <property type="match status" value="1"/>
</dbReference>
<reference evidence="10 11" key="1">
    <citation type="submission" date="2017-02" db="EMBL/GenBank/DDBJ databases">
        <authorList>
            <person name="Peterson S.W."/>
        </authorList>
    </citation>
    <scope>NUCLEOTIDE SEQUENCE [LARGE SCALE GENOMIC DNA]</scope>
    <source>
        <strain evidence="10 11">DSM 9653</strain>
    </source>
</reference>
<feature type="domain" description="S1 motif" evidence="9">
    <location>
        <begin position="642"/>
        <end position="710"/>
    </location>
</feature>
<dbReference type="InterPro" id="IPR036612">
    <property type="entry name" value="KH_dom_type_1_sf"/>
</dbReference>
<dbReference type="Pfam" id="PF03726">
    <property type="entry name" value="PNPase"/>
    <property type="match status" value="1"/>
</dbReference>
<evidence type="ECO:0000256" key="4">
    <source>
        <dbReference type="ARBA" id="ARBA00022695"/>
    </source>
</evidence>
<dbReference type="CDD" id="cd02393">
    <property type="entry name" value="KH-I_PNPase"/>
    <property type="match status" value="1"/>
</dbReference>
<dbReference type="InterPro" id="IPR020568">
    <property type="entry name" value="Ribosomal_Su5_D2-typ_SF"/>
</dbReference>
<comment type="similarity">
    <text evidence="1 8">Belongs to the polyribonucleotide nucleotidyltransferase family.</text>
</comment>
<dbReference type="PIRSF" id="PIRSF005499">
    <property type="entry name" value="PNPase"/>
    <property type="match status" value="1"/>
</dbReference>
<evidence type="ECO:0000256" key="6">
    <source>
        <dbReference type="ARBA" id="ARBA00022842"/>
    </source>
</evidence>
<dbReference type="FunFam" id="3.30.230.70:FF:000001">
    <property type="entry name" value="Polyribonucleotide nucleotidyltransferase"/>
    <property type="match status" value="1"/>
</dbReference>
<proteinExistence type="inferred from homology"/>
<evidence type="ECO:0000256" key="2">
    <source>
        <dbReference type="ARBA" id="ARBA00022490"/>
    </source>
</evidence>
<dbReference type="Gene3D" id="2.40.50.140">
    <property type="entry name" value="Nucleic acid-binding proteins"/>
    <property type="match status" value="1"/>
</dbReference>
<dbReference type="Proteomes" id="UP000190130">
    <property type="component" value="Unassembled WGS sequence"/>
</dbReference>
<dbReference type="FunFam" id="2.40.50.140:FF:000107">
    <property type="entry name" value="Polyribonucleotide nucleotidyltransferase"/>
    <property type="match status" value="1"/>
</dbReference>
<dbReference type="Gene3D" id="3.30.230.70">
    <property type="entry name" value="GHMP Kinase, N-terminal domain"/>
    <property type="match status" value="2"/>
</dbReference>
<dbReference type="HAMAP" id="MF_01595">
    <property type="entry name" value="PNPase"/>
    <property type="match status" value="1"/>
</dbReference>
<dbReference type="Pfam" id="PF01138">
    <property type="entry name" value="RNase_PH"/>
    <property type="match status" value="2"/>
</dbReference>
<evidence type="ECO:0000256" key="1">
    <source>
        <dbReference type="ARBA" id="ARBA00007404"/>
    </source>
</evidence>
<dbReference type="CDD" id="cd11363">
    <property type="entry name" value="RNase_PH_PNPase_1"/>
    <property type="match status" value="1"/>
</dbReference>
<keyword evidence="4 8" id="KW-0548">Nucleotidyltransferase</keyword>
<dbReference type="InterPro" id="IPR036345">
    <property type="entry name" value="ExoRNase_PH_dom2_sf"/>
</dbReference>
<evidence type="ECO:0000256" key="5">
    <source>
        <dbReference type="ARBA" id="ARBA00022723"/>
    </source>
</evidence>
<organism evidence="10 11">
    <name type="scientific">Bosea thiooxidans</name>
    <dbReference type="NCBI Taxonomy" id="53254"/>
    <lineage>
        <taxon>Bacteria</taxon>
        <taxon>Pseudomonadati</taxon>
        <taxon>Pseudomonadota</taxon>
        <taxon>Alphaproteobacteria</taxon>
        <taxon>Hyphomicrobiales</taxon>
        <taxon>Boseaceae</taxon>
        <taxon>Bosea</taxon>
    </lineage>
</organism>
<dbReference type="PROSITE" id="PS50084">
    <property type="entry name" value="KH_TYPE_1"/>
    <property type="match status" value="1"/>
</dbReference>
<dbReference type="FunFam" id="3.30.1370.10:FF:000001">
    <property type="entry name" value="Polyribonucleotide nucleotidyltransferase"/>
    <property type="match status" value="1"/>
</dbReference>
<keyword evidence="2 8" id="KW-0963">Cytoplasm</keyword>
<name>A0A1T5H833_9HYPH</name>
<dbReference type="GO" id="GO:0005829">
    <property type="term" value="C:cytosol"/>
    <property type="evidence" value="ECO:0007669"/>
    <property type="project" value="TreeGrafter"/>
</dbReference>
<dbReference type="CDD" id="cd11364">
    <property type="entry name" value="RNase_PH_PNPase_2"/>
    <property type="match status" value="1"/>
</dbReference>
<dbReference type="InterPro" id="IPR004088">
    <property type="entry name" value="KH_dom_type_1"/>
</dbReference>
<evidence type="ECO:0000256" key="3">
    <source>
        <dbReference type="ARBA" id="ARBA00022679"/>
    </source>
</evidence>
<dbReference type="Gene3D" id="3.30.1370.10">
    <property type="entry name" value="K Homology domain, type 1"/>
    <property type="match status" value="1"/>
</dbReference>
<dbReference type="InterPro" id="IPR027408">
    <property type="entry name" value="PNPase/RNase_PH_dom_sf"/>
</dbReference>
<keyword evidence="5 8" id="KW-0479">Metal-binding</keyword>
<dbReference type="Pfam" id="PF00013">
    <property type="entry name" value="KH_1"/>
    <property type="match status" value="1"/>
</dbReference>
<dbReference type="InterPro" id="IPR036456">
    <property type="entry name" value="PNPase_PH_RNA-bd_sf"/>
</dbReference>
<dbReference type="GO" id="GO:0004654">
    <property type="term" value="F:polyribonucleotide nucleotidyltransferase activity"/>
    <property type="evidence" value="ECO:0007669"/>
    <property type="project" value="UniProtKB-UniRule"/>
</dbReference>
<dbReference type="EC" id="2.7.7.8" evidence="8"/>
<dbReference type="InterPro" id="IPR003029">
    <property type="entry name" value="S1_domain"/>
</dbReference>
<dbReference type="SMART" id="SM00316">
    <property type="entry name" value="S1"/>
    <property type="match status" value="1"/>
</dbReference>
<feature type="binding site" evidence="8">
    <location>
        <position position="506"/>
    </location>
    <ligand>
        <name>Mg(2+)</name>
        <dbReference type="ChEBI" id="CHEBI:18420"/>
    </ligand>
</feature>
<comment type="subcellular location">
    <subcellularLocation>
        <location evidence="8">Cytoplasm</location>
    </subcellularLocation>
</comment>
<dbReference type="FunFam" id="3.30.230.70:FF:000002">
    <property type="entry name" value="Polyribonucleotide nucleotidyltransferase"/>
    <property type="match status" value="1"/>
</dbReference>
<gene>
    <name evidence="8" type="primary">pnp</name>
    <name evidence="10" type="ORF">SAMN05660750_04982</name>
</gene>
<evidence type="ECO:0000256" key="8">
    <source>
        <dbReference type="HAMAP-Rule" id="MF_01595"/>
    </source>
</evidence>
<sequence length="741" mass="80007">MGLKAPDGPTSDRKTKPMFDIQTEELIWGGRKLVLETGKVARQADGAVMATYGETVVLATVVSAKEPKPGFDFFPLTVNYQEKAFAAGRIPGGYFKREGRPSEKETLVSRLIDRPIRPLFVEGYKNDTQVVVTVLQHDLENDPDILAMVATSAALTLSGVPFMGPIGGARVGYIDGAYKLNPTIEEAKESALDLVVAGTQDAVMMVESEAKELTEEVMLGAVMFGHKHFQPVIEAIIRLAEKAAKEPRDFTPPDDSAILDAIMKVGEADLRAAYKITAKAERYAAVDAVKAKVVAALVSETPDGVATFPKDKVGAQFKEAQAKIVRWNILDDGIRIDGRDGKTVRPIVAQAGVLPRTHGSALFTRGETQALVVTTLGTGDDEQFIDSLEGTYKETFLLHYNFPPYSVGETGRMGSPGRREIGHGKLAWRAIHPMLPGKGEFPYTLRVVSEITESNGSSSMATVCGTSLALMDAGVPLRAPVAGIAMGLILEDKRFAVLSDILGDEDHLGDMDFKVAGTAEGITSLQMDIKIAGITEEIMKVALDQAKGGREHILGEMAKALSASRSQLGEFAPRIETMKIPVDKIREVIGSGGKVIREIVEKTGAKVNIEDDGTIKIASADGKSIEAAIKWIKSIVSEPEAGVIYDGTIVKIMEFGAFVNFFGAKDGLVHISELAPKRVQKVQDVVKEGDKVKVKFLGMDERGKIRLSMKVVDQTTGEDITEKLKAEREAEKAREKQAAGE</sequence>
<dbReference type="SUPFAM" id="SSF55666">
    <property type="entry name" value="Ribonuclease PH domain 2-like"/>
    <property type="match status" value="2"/>
</dbReference>
<feature type="binding site" evidence="8">
    <location>
        <position position="512"/>
    </location>
    <ligand>
        <name>Mg(2+)</name>
        <dbReference type="ChEBI" id="CHEBI:18420"/>
    </ligand>
</feature>
<protein>
    <recommendedName>
        <fullName evidence="8">Polyribonucleotide nucleotidyltransferase</fullName>
        <ecNumber evidence="8">2.7.7.8</ecNumber>
    </recommendedName>
    <alternativeName>
        <fullName evidence="8">Polynucleotide phosphorylase</fullName>
        <shortName evidence="8">PNPase</shortName>
    </alternativeName>
</protein>
<comment type="cofactor">
    <cofactor evidence="8">
        <name>Mg(2+)</name>
        <dbReference type="ChEBI" id="CHEBI:18420"/>
    </cofactor>
</comment>
<keyword evidence="3 8" id="KW-0808">Transferase</keyword>
<dbReference type="InterPro" id="IPR015848">
    <property type="entry name" value="PNPase_PH_RNA-bd_bac/org-type"/>
</dbReference>
<dbReference type="SMART" id="SM00322">
    <property type="entry name" value="KH"/>
    <property type="match status" value="1"/>
</dbReference>
<evidence type="ECO:0000256" key="7">
    <source>
        <dbReference type="ARBA" id="ARBA00022884"/>
    </source>
</evidence>
<dbReference type="EMBL" id="FUYX01000024">
    <property type="protein sequence ID" value="SKC16720.1"/>
    <property type="molecule type" value="Genomic_DNA"/>
</dbReference>
<dbReference type="NCBIfam" id="NF008805">
    <property type="entry name" value="PRK11824.1"/>
    <property type="match status" value="1"/>
</dbReference>
<dbReference type="GO" id="GO:0006402">
    <property type="term" value="P:mRNA catabolic process"/>
    <property type="evidence" value="ECO:0007669"/>
    <property type="project" value="UniProtKB-UniRule"/>
</dbReference>
<comment type="catalytic activity">
    <reaction evidence="8">
        <text>RNA(n+1) + phosphate = RNA(n) + a ribonucleoside 5'-diphosphate</text>
        <dbReference type="Rhea" id="RHEA:22096"/>
        <dbReference type="Rhea" id="RHEA-COMP:14527"/>
        <dbReference type="Rhea" id="RHEA-COMP:17342"/>
        <dbReference type="ChEBI" id="CHEBI:43474"/>
        <dbReference type="ChEBI" id="CHEBI:57930"/>
        <dbReference type="ChEBI" id="CHEBI:140395"/>
        <dbReference type="EC" id="2.7.7.8"/>
    </reaction>
</comment>
<dbReference type="SUPFAM" id="SSF54791">
    <property type="entry name" value="Eukaryotic type KH-domain (KH-domain type I)"/>
    <property type="match status" value="1"/>
</dbReference>
<dbReference type="InterPro" id="IPR012162">
    <property type="entry name" value="PNPase"/>
</dbReference>
<evidence type="ECO:0000313" key="10">
    <source>
        <dbReference type="EMBL" id="SKC16720.1"/>
    </source>
</evidence>
<dbReference type="GO" id="GO:0003723">
    <property type="term" value="F:RNA binding"/>
    <property type="evidence" value="ECO:0007669"/>
    <property type="project" value="UniProtKB-UniRule"/>
</dbReference>
<keyword evidence="7 8" id="KW-0694">RNA-binding</keyword>
<dbReference type="PROSITE" id="PS50126">
    <property type="entry name" value="S1"/>
    <property type="match status" value="1"/>
</dbReference>
<dbReference type="InterPro" id="IPR015847">
    <property type="entry name" value="ExoRNase_PH_dom2"/>
</dbReference>
<dbReference type="SUPFAM" id="SSF54211">
    <property type="entry name" value="Ribosomal protein S5 domain 2-like"/>
    <property type="match status" value="2"/>
</dbReference>
<dbReference type="Pfam" id="PF03725">
    <property type="entry name" value="RNase_PH_C"/>
    <property type="match status" value="1"/>
</dbReference>
<dbReference type="InterPro" id="IPR012340">
    <property type="entry name" value="NA-bd_OB-fold"/>
</dbReference>
<accession>A0A1T5H833</accession>
<dbReference type="InterPro" id="IPR001247">
    <property type="entry name" value="ExoRNase_PH_dom1"/>
</dbReference>
<keyword evidence="6 8" id="KW-0460">Magnesium</keyword>
<dbReference type="NCBIfam" id="TIGR03591">
    <property type="entry name" value="polynuc_phos"/>
    <property type="match status" value="1"/>
</dbReference>
<dbReference type="GO" id="GO:0006396">
    <property type="term" value="P:RNA processing"/>
    <property type="evidence" value="ECO:0007669"/>
    <property type="project" value="InterPro"/>
</dbReference>
<dbReference type="AlphaFoldDB" id="A0A1T5H833"/>
<comment type="function">
    <text evidence="8">Involved in mRNA degradation. Catalyzes the phosphorolysis of single-stranded polyribonucleotides processively in the 3'- to 5'-direction.</text>
</comment>
<evidence type="ECO:0000259" key="9">
    <source>
        <dbReference type="PROSITE" id="PS50126"/>
    </source>
</evidence>
<dbReference type="SUPFAM" id="SSF46915">
    <property type="entry name" value="Polynucleotide phosphorylase/guanosine pentaphosphate synthase (PNPase/GPSI), domain 3"/>
    <property type="match status" value="1"/>
</dbReference>
<dbReference type="CDD" id="cd04472">
    <property type="entry name" value="S1_PNPase"/>
    <property type="match status" value="1"/>
</dbReference>
<dbReference type="InterPro" id="IPR004087">
    <property type="entry name" value="KH_dom"/>
</dbReference>
<dbReference type="GO" id="GO:0000287">
    <property type="term" value="F:magnesium ion binding"/>
    <property type="evidence" value="ECO:0007669"/>
    <property type="project" value="UniProtKB-UniRule"/>
</dbReference>